<evidence type="ECO:0000313" key="1">
    <source>
        <dbReference type="EMBL" id="KAK8533971.1"/>
    </source>
</evidence>
<comment type="caution">
    <text evidence="1">The sequence shown here is derived from an EMBL/GenBank/DDBJ whole genome shotgun (WGS) entry which is preliminary data.</text>
</comment>
<protein>
    <submittedName>
        <fullName evidence="1">Uncharacterized protein</fullName>
    </submittedName>
</protein>
<gene>
    <name evidence="1" type="ORF">V6N12_047373</name>
</gene>
<evidence type="ECO:0000313" key="2">
    <source>
        <dbReference type="Proteomes" id="UP001472677"/>
    </source>
</evidence>
<name>A0ABR2DDI9_9ROSI</name>
<dbReference type="Proteomes" id="UP001472677">
    <property type="component" value="Unassembled WGS sequence"/>
</dbReference>
<accession>A0ABR2DDI9</accession>
<sequence length="88" mass="9679">MTAVDNPAPANYLAQPLKASAPLVAAAKSYIQPMVSGSENVYNAERDGDSIVHQLYNHQLQDQVATKRYTCEPQEMAPQKQLHLALDL</sequence>
<reference evidence="1 2" key="1">
    <citation type="journal article" date="2024" name="G3 (Bethesda)">
        <title>Genome assembly of Hibiscus sabdariffa L. provides insights into metabolisms of medicinal natural products.</title>
        <authorList>
            <person name="Kim T."/>
        </authorList>
    </citation>
    <scope>NUCLEOTIDE SEQUENCE [LARGE SCALE GENOMIC DNA]</scope>
    <source>
        <strain evidence="1">TK-2024</strain>
        <tissue evidence="1">Old leaves</tissue>
    </source>
</reference>
<proteinExistence type="predicted"/>
<dbReference type="EMBL" id="JBBPBM010000032">
    <property type="protein sequence ID" value="KAK8533971.1"/>
    <property type="molecule type" value="Genomic_DNA"/>
</dbReference>
<keyword evidence="2" id="KW-1185">Reference proteome</keyword>
<organism evidence="1 2">
    <name type="scientific">Hibiscus sabdariffa</name>
    <name type="common">roselle</name>
    <dbReference type="NCBI Taxonomy" id="183260"/>
    <lineage>
        <taxon>Eukaryota</taxon>
        <taxon>Viridiplantae</taxon>
        <taxon>Streptophyta</taxon>
        <taxon>Embryophyta</taxon>
        <taxon>Tracheophyta</taxon>
        <taxon>Spermatophyta</taxon>
        <taxon>Magnoliopsida</taxon>
        <taxon>eudicotyledons</taxon>
        <taxon>Gunneridae</taxon>
        <taxon>Pentapetalae</taxon>
        <taxon>rosids</taxon>
        <taxon>malvids</taxon>
        <taxon>Malvales</taxon>
        <taxon>Malvaceae</taxon>
        <taxon>Malvoideae</taxon>
        <taxon>Hibiscus</taxon>
    </lineage>
</organism>